<dbReference type="Proteomes" id="UP000436088">
    <property type="component" value="Unassembled WGS sequence"/>
</dbReference>
<accession>A0A6A2Z4T1</accession>
<proteinExistence type="predicted"/>
<comment type="caution">
    <text evidence="3">The sequence shown here is derived from an EMBL/GenBank/DDBJ whole genome shotgun (WGS) entry which is preliminary data.</text>
</comment>
<evidence type="ECO:0000313" key="4">
    <source>
        <dbReference type="Proteomes" id="UP000436088"/>
    </source>
</evidence>
<gene>
    <name evidence="3" type="ORF">F3Y22_tig00111085pilonHSYRG00059</name>
</gene>
<dbReference type="EMBL" id="VEPZ02001225">
    <property type="protein sequence ID" value="KAE8686105.1"/>
    <property type="molecule type" value="Genomic_DNA"/>
</dbReference>
<dbReference type="AlphaFoldDB" id="A0A6A2Z4T1"/>
<evidence type="ECO:0000313" key="3">
    <source>
        <dbReference type="EMBL" id="KAE8686105.1"/>
    </source>
</evidence>
<dbReference type="Pfam" id="PF09133">
    <property type="entry name" value="SANTA"/>
    <property type="match status" value="1"/>
</dbReference>
<feature type="domain" description="SANTA" evidence="2">
    <location>
        <begin position="75"/>
        <end position="125"/>
    </location>
</feature>
<feature type="region of interest" description="Disordered" evidence="1">
    <location>
        <begin position="227"/>
        <end position="254"/>
    </location>
</feature>
<keyword evidence="4" id="KW-1185">Reference proteome</keyword>
<organism evidence="3 4">
    <name type="scientific">Hibiscus syriacus</name>
    <name type="common">Rose of Sharon</name>
    <dbReference type="NCBI Taxonomy" id="106335"/>
    <lineage>
        <taxon>Eukaryota</taxon>
        <taxon>Viridiplantae</taxon>
        <taxon>Streptophyta</taxon>
        <taxon>Embryophyta</taxon>
        <taxon>Tracheophyta</taxon>
        <taxon>Spermatophyta</taxon>
        <taxon>Magnoliopsida</taxon>
        <taxon>eudicotyledons</taxon>
        <taxon>Gunneridae</taxon>
        <taxon>Pentapetalae</taxon>
        <taxon>rosids</taxon>
        <taxon>malvids</taxon>
        <taxon>Malvales</taxon>
        <taxon>Malvaceae</taxon>
        <taxon>Malvoideae</taxon>
        <taxon>Hibiscus</taxon>
    </lineage>
</organism>
<dbReference type="PANTHER" id="PTHR35311:SF1">
    <property type="entry name" value="PROTEIN EMBRYO DEFECTIVE 1674"/>
    <property type="match status" value="1"/>
</dbReference>
<evidence type="ECO:0000259" key="2">
    <source>
        <dbReference type="Pfam" id="PF09133"/>
    </source>
</evidence>
<name>A0A6A2Z4T1_HIBSY</name>
<protein>
    <recommendedName>
        <fullName evidence="2">SANTA domain-containing protein</fullName>
    </recommendedName>
</protein>
<dbReference type="InterPro" id="IPR015216">
    <property type="entry name" value="SANTA"/>
</dbReference>
<dbReference type="PANTHER" id="PTHR35311">
    <property type="entry name" value="KINETOCHORE-ASSOCIATED PROTEIN KNL-2 HOMOLOG"/>
    <property type="match status" value="1"/>
</dbReference>
<dbReference type="InterPro" id="IPR053090">
    <property type="entry name" value="Centromere_KNL-2_homolog"/>
</dbReference>
<reference evidence="3" key="1">
    <citation type="submission" date="2019-09" db="EMBL/GenBank/DDBJ databases">
        <title>Draft genome information of white flower Hibiscus syriacus.</title>
        <authorList>
            <person name="Kim Y.-M."/>
        </authorList>
    </citation>
    <scope>NUCLEOTIDE SEQUENCE [LARGE SCALE GENOMIC DNA]</scope>
    <source>
        <strain evidence="3">YM2019G1</strain>
    </source>
</reference>
<evidence type="ECO:0000256" key="1">
    <source>
        <dbReference type="SAM" id="MobiDB-lite"/>
    </source>
</evidence>
<sequence>MALRGRRSQEEGLAWSGALQGGPRRACLFAAAVWKHMGTVAGCFRHRQGRPYRAPLSPLSSLHCYSLPQSRSLAAESRGLAVGGFECRGRQGQRVLYSAANAKRHDATTLETADGIMVAISGLSIALVHLKMAFHLSCAISSLPPLDKLPVPAARMRNLLMFSAGDSRKLVFNHMLQKLSSHDFKTHLLLSIQTREVNIRKSKTKAESKEEDQLRIGVGSITQTVVASRPSSSGEHNDISQNRQVSSAGHVSTAQGPQLAFESKTFSHAAAVRGSRDDHPHLFEVLSSFR</sequence>